<accession>A0A1J5NQR8</accession>
<protein>
    <submittedName>
        <fullName evidence="2">Uncharacterized protein</fullName>
    </submittedName>
</protein>
<dbReference type="Proteomes" id="UP000182811">
    <property type="component" value="Unassembled WGS sequence"/>
</dbReference>
<name>A0A1J5NQR8_NEOTH</name>
<gene>
    <name evidence="2" type="ORF">MOTE_05560</name>
</gene>
<evidence type="ECO:0000256" key="1">
    <source>
        <dbReference type="SAM" id="Phobius"/>
    </source>
</evidence>
<proteinExistence type="predicted"/>
<keyword evidence="1" id="KW-0812">Transmembrane</keyword>
<comment type="caution">
    <text evidence="2">The sequence shown here is derived from an EMBL/GenBank/DDBJ whole genome shotgun (WGS) entry which is preliminary data.</text>
</comment>
<keyword evidence="1" id="KW-0472">Membrane</keyword>
<sequence length="32" mass="3433">MRLIDLVNGTGRRLVFFIGSFPGAALLGVTLK</sequence>
<evidence type="ECO:0000313" key="2">
    <source>
        <dbReference type="EMBL" id="OIQ60592.1"/>
    </source>
</evidence>
<feature type="transmembrane region" description="Helical" evidence="1">
    <location>
        <begin position="14"/>
        <end position="31"/>
    </location>
</feature>
<dbReference type="AlphaFoldDB" id="A0A1J5NQR8"/>
<keyword evidence="1" id="KW-1133">Transmembrane helix</keyword>
<evidence type="ECO:0000313" key="3">
    <source>
        <dbReference type="Proteomes" id="UP000182811"/>
    </source>
</evidence>
<organism evidence="2 3">
    <name type="scientific">Neomoorella thermoacetica</name>
    <name type="common">Clostridium thermoaceticum</name>
    <dbReference type="NCBI Taxonomy" id="1525"/>
    <lineage>
        <taxon>Bacteria</taxon>
        <taxon>Bacillati</taxon>
        <taxon>Bacillota</taxon>
        <taxon>Clostridia</taxon>
        <taxon>Neomoorellales</taxon>
        <taxon>Neomoorellaceae</taxon>
        <taxon>Neomoorella</taxon>
    </lineage>
</organism>
<dbReference type="EMBL" id="MDDC01000004">
    <property type="protein sequence ID" value="OIQ60592.1"/>
    <property type="molecule type" value="Genomic_DNA"/>
</dbReference>
<reference evidence="2 3" key="1">
    <citation type="submission" date="2016-08" db="EMBL/GenBank/DDBJ databases">
        <title>Genome-based comparison of Moorella thermoacetic strains.</title>
        <authorList>
            <person name="Poehlein A."/>
            <person name="Bengelsdorf F.R."/>
            <person name="Esser C."/>
            <person name="Duerre P."/>
            <person name="Daniel R."/>
        </authorList>
    </citation>
    <scope>NUCLEOTIDE SEQUENCE [LARGE SCALE GENOMIC DNA]</scope>
    <source>
        <strain evidence="2 3">DSM 21394</strain>
    </source>
</reference>